<dbReference type="EMBL" id="CP022358">
    <property type="protein sequence ID" value="ASK67990.1"/>
    <property type="molecule type" value="Genomic_DNA"/>
</dbReference>
<dbReference type="AlphaFoldDB" id="A0A220UJ15"/>
<accession>A0A220UJ15</accession>
<keyword evidence="1" id="KW-0472">Membrane</keyword>
<evidence type="ECO:0000313" key="3">
    <source>
        <dbReference type="Proteomes" id="UP000198367"/>
    </source>
</evidence>
<proteinExistence type="predicted"/>
<dbReference type="KEGG" id="sbj:CF168_03420"/>
<organism evidence="2 3">
    <name type="scientific">Shewanella bicestrii</name>
    <dbReference type="NCBI Taxonomy" id="2018305"/>
    <lineage>
        <taxon>Bacteria</taxon>
        <taxon>Pseudomonadati</taxon>
        <taxon>Pseudomonadota</taxon>
        <taxon>Gammaproteobacteria</taxon>
        <taxon>Alteromonadales</taxon>
        <taxon>Shewanellaceae</taxon>
        <taxon>Shewanella</taxon>
    </lineage>
</organism>
<keyword evidence="1" id="KW-1133">Transmembrane helix</keyword>
<dbReference type="Proteomes" id="UP000198367">
    <property type="component" value="Chromosome"/>
</dbReference>
<keyword evidence="1" id="KW-0812">Transmembrane</keyword>
<reference evidence="2 3" key="1">
    <citation type="submission" date="2017-07" db="EMBL/GenBank/DDBJ databases">
        <title>Phenotypical and genomic characterization of a clinical isolate of Shewanella bicestrii sp. nov. producing an extended-spectrum beta-lactamase and a new oxacillinase variant.</title>
        <authorList>
            <person name="Jousset A.B."/>
            <person name="Bonnin R.A."/>
            <person name="Girlich D."/>
            <person name="Dabos L."/>
            <person name="Potron A."/>
            <person name="Dortet L."/>
            <person name="Glaser P."/>
            <person name="Naas T."/>
        </authorList>
    </citation>
    <scope>NUCLEOTIDE SEQUENCE [LARGE SCALE GENOMIC DNA]</scope>
    <source>
        <strain evidence="2 3">JAB-1</strain>
    </source>
</reference>
<keyword evidence="3" id="KW-1185">Reference proteome</keyword>
<feature type="transmembrane region" description="Helical" evidence="1">
    <location>
        <begin position="20"/>
        <end position="40"/>
    </location>
</feature>
<gene>
    <name evidence="2" type="ORF">CF168_03420</name>
</gene>
<evidence type="ECO:0000313" key="2">
    <source>
        <dbReference type="EMBL" id="ASK67990.1"/>
    </source>
</evidence>
<evidence type="ECO:0000256" key="1">
    <source>
        <dbReference type="SAM" id="Phobius"/>
    </source>
</evidence>
<protein>
    <submittedName>
        <fullName evidence="2">Uncharacterized protein</fullName>
    </submittedName>
</protein>
<feature type="transmembrane region" description="Helical" evidence="1">
    <location>
        <begin position="157"/>
        <end position="178"/>
    </location>
</feature>
<sequence length="455" mass="50817">MLMNRSQLTSSAPARFWGWLEILLTCVPLFLAGVAALFLWEGAQKWFLVNQLLERGDVAMGRVVETAYRSERSSTGVYNQRLICLVEYRTAEGNLVRQWELDGVNCQATYQLRPPQGDTPGALVPNYGQSFVHYLPEAPTRASADLELTRDRAKLDFGFGIAGILGCMLVGYFCLTLLRIRWAEFRYVPILKRLGQQQDYTGIIRLLETYRQHPAANILVWEAAEHLGRSPEHYPRLVDLFEQMQTSPSKKKLESVDESIVMISFYRLSSLGFHDLALAMLARSKQALSAKTLASFVLMTCTKQLPFALELTAEKLAALKALCEAKVLRFGLADEKQCPVDFAVQLDYLLCLVTLVLDNTALNRQAGLVIGPVQRLILTALTQAKAFDTLSQNSAQALDKQIQVLLTRIDSRLGFEYQLKPLLESILAKLAQPNQQPTLSVTKVSATKVSANTGK</sequence>
<name>A0A220UJ15_9GAMM</name>